<keyword evidence="3" id="KW-1185">Reference proteome</keyword>
<comment type="caution">
    <text evidence="2">The sequence shown here is derived from an EMBL/GenBank/DDBJ whole genome shotgun (WGS) entry which is preliminary data.</text>
</comment>
<dbReference type="STRING" id="1685378.AVO44_16225"/>
<evidence type="ECO:0008006" key="4">
    <source>
        <dbReference type="Google" id="ProtNLM"/>
    </source>
</evidence>
<dbReference type="Gene3D" id="2.40.160.60">
    <property type="entry name" value="Outer membrane protein transport protein (OMPP1/FadL/TodX)"/>
    <property type="match status" value="1"/>
</dbReference>
<evidence type="ECO:0000313" key="3">
    <source>
        <dbReference type="Proteomes" id="UP000053690"/>
    </source>
</evidence>
<gene>
    <name evidence="2" type="ORF">AVO44_16225</name>
</gene>
<proteinExistence type="predicted"/>
<keyword evidence="1" id="KW-0732">Signal</keyword>
<name>A0A0X3TP32_9RHOB</name>
<sequence length="304" mass="33112">MRLSLMKTIARLCCVSAMIFGFFASPSLAQPRLGWGYQIDGLAAYQGDADLSEGGEFSASRIFLRTTALYTFQDDTSLGVSASFGRLDYNFSQANNQPWEDIRDIRVAVPLRFGVGNATTVFISPQVRWDYQSGAEASDGRTYGVFAGVAWKLNERLTIGPAFGVFSQIEDNDIDFFPALLVDWDINDRWNLNTGSGVGATQGPGLTLSYALNDTMNLAVSARYERIRFRLDDDGLAPNGVGEDKSIPVVISFGYNPNPGVSLNVFAGAELDGRLTLDDANGAELSRQSYDTAPLVGAAFRVRF</sequence>
<evidence type="ECO:0000256" key="1">
    <source>
        <dbReference type="SAM" id="SignalP"/>
    </source>
</evidence>
<dbReference type="Proteomes" id="UP000053690">
    <property type="component" value="Unassembled WGS sequence"/>
</dbReference>
<protein>
    <recommendedName>
        <fullName evidence="4">Outer membrane protein beta-barrel domain-containing protein</fullName>
    </recommendedName>
</protein>
<organism evidence="2 3">
    <name type="scientific">Ruegeria profundi</name>
    <dbReference type="NCBI Taxonomy" id="1685378"/>
    <lineage>
        <taxon>Bacteria</taxon>
        <taxon>Pseudomonadati</taxon>
        <taxon>Pseudomonadota</taxon>
        <taxon>Alphaproteobacteria</taxon>
        <taxon>Rhodobacterales</taxon>
        <taxon>Roseobacteraceae</taxon>
        <taxon>Ruegeria</taxon>
    </lineage>
</organism>
<dbReference type="SUPFAM" id="SSF56935">
    <property type="entry name" value="Porins"/>
    <property type="match status" value="1"/>
</dbReference>
<dbReference type="AlphaFoldDB" id="A0A0X3TP32"/>
<dbReference type="EMBL" id="LQBP01000009">
    <property type="protein sequence ID" value="KUJ77464.1"/>
    <property type="molecule type" value="Genomic_DNA"/>
</dbReference>
<feature type="chain" id="PRO_5007054307" description="Outer membrane protein beta-barrel domain-containing protein" evidence="1">
    <location>
        <begin position="30"/>
        <end position="304"/>
    </location>
</feature>
<accession>A0A0X3TP32</accession>
<evidence type="ECO:0000313" key="2">
    <source>
        <dbReference type="EMBL" id="KUJ77464.1"/>
    </source>
</evidence>
<feature type="signal peptide" evidence="1">
    <location>
        <begin position="1"/>
        <end position="29"/>
    </location>
</feature>
<reference evidence="3" key="1">
    <citation type="submission" date="2015-12" db="EMBL/GenBank/DDBJ databases">
        <authorList>
            <person name="Zhang G."/>
            <person name="Stingl U."/>
        </authorList>
    </citation>
    <scope>NUCLEOTIDE SEQUENCE [LARGE SCALE GENOMIC DNA]</scope>
    <source>
        <strain evidence="3">ZGT108</strain>
    </source>
</reference>